<proteinExistence type="predicted"/>
<dbReference type="EMBL" id="CP060716">
    <property type="protein sequence ID" value="QNN64007.1"/>
    <property type="molecule type" value="Genomic_DNA"/>
</dbReference>
<keyword evidence="1" id="KW-0560">Oxidoreductase</keyword>
<dbReference type="PANTHER" id="PTHR42949:SF3">
    <property type="entry name" value="ANAEROBIC GLYCEROL-3-PHOSPHATE DEHYDROGENASE SUBUNIT B"/>
    <property type="match status" value="1"/>
</dbReference>
<dbReference type="GO" id="GO:0016491">
    <property type="term" value="F:oxidoreductase activity"/>
    <property type="evidence" value="ECO:0007669"/>
    <property type="project" value="UniProtKB-KW"/>
</dbReference>
<dbReference type="KEGG" id="ldn:H9L06_09325"/>
<dbReference type="InterPro" id="IPR051691">
    <property type="entry name" value="Metab_Enz_Cyan_OpOx_G3PDH"/>
</dbReference>
<feature type="domain" description="FAD/NAD(P)-binding" evidence="2">
    <location>
        <begin position="2"/>
        <end position="316"/>
    </location>
</feature>
<sequence>MVGAGPAGLAAAGAAASEGARVVVIDAADQPGGQYWRHRSESAGVPEDGKLHHGWNEYLDLRRTFDEHVASGAIHYLPRTSVWMLRKRADEDFLLELTPSWGPPSGIRSVTATRLVLATGGYDRQIPVPGWDLPGVMAAGGIQGFVKQNGTLPGKRFVVGGTGPFLLPVAANIVAAGGSVAAVCESSNLMGWLPRAHRAAGVPAKGVEGAGYVWEFLKHRIPYRTSTVITEILGDDHVTGVRTAKVRPTGEIVAGSEREITGIDGVGLGWGFTPQLELPLQLGVSTRVDVDGSLIAPVDDAQHSSVAGLLLAGELTGVGGAALAVIEGRIAGRVAGAESQGRSAVASARELREIGRQRRFAEAMHLAHPVPQGWQDRLTPETTVCRCEEVTAGEICASRETLASEDQRALKGTTRAGMGWCQGRVCGFAVSGLASNDVADHTSLANAAKRPIAQPLPLSQLANLEN</sequence>
<dbReference type="InterPro" id="IPR041854">
    <property type="entry name" value="BFD-like_2Fe2S-bd_dom_sf"/>
</dbReference>
<dbReference type="InterPro" id="IPR036188">
    <property type="entry name" value="FAD/NAD-bd_sf"/>
</dbReference>
<protein>
    <submittedName>
        <fullName evidence="3">FAD-dependent oxidoreductase</fullName>
    </submittedName>
</protein>
<dbReference type="InterPro" id="IPR017224">
    <property type="entry name" value="Opine_Oxase_asu/HCN_bsu"/>
</dbReference>
<evidence type="ECO:0000256" key="1">
    <source>
        <dbReference type="ARBA" id="ARBA00023002"/>
    </source>
</evidence>
<dbReference type="CDD" id="cd19946">
    <property type="entry name" value="GlpA-like_Fer2_BFD-like"/>
    <property type="match status" value="1"/>
</dbReference>
<dbReference type="PIRSF" id="PIRSF037495">
    <property type="entry name" value="Opine_OX_OoxA/HcnB"/>
    <property type="match status" value="1"/>
</dbReference>
<reference evidence="3 4" key="1">
    <citation type="submission" date="2020-08" db="EMBL/GenBank/DDBJ databases">
        <title>Genome sequence of Leucobacter denitrificans KACC 14055T.</title>
        <authorList>
            <person name="Hyun D.-W."/>
            <person name="Bae J.-W."/>
        </authorList>
    </citation>
    <scope>NUCLEOTIDE SEQUENCE [LARGE SCALE GENOMIC DNA]</scope>
    <source>
        <strain evidence="3 4">KACC 14055</strain>
    </source>
</reference>
<dbReference type="SUPFAM" id="SSF51905">
    <property type="entry name" value="FAD/NAD(P)-binding domain"/>
    <property type="match status" value="1"/>
</dbReference>
<dbReference type="PANTHER" id="PTHR42949">
    <property type="entry name" value="ANAEROBIC GLYCEROL-3-PHOSPHATE DEHYDROGENASE SUBUNIT B"/>
    <property type="match status" value="1"/>
</dbReference>
<gene>
    <name evidence="3" type="ORF">H9L06_09325</name>
</gene>
<evidence type="ECO:0000313" key="4">
    <source>
        <dbReference type="Proteomes" id="UP000515934"/>
    </source>
</evidence>
<dbReference type="Gene3D" id="3.50.50.60">
    <property type="entry name" value="FAD/NAD(P)-binding domain"/>
    <property type="match status" value="2"/>
</dbReference>
<dbReference type="Proteomes" id="UP000515934">
    <property type="component" value="Chromosome"/>
</dbReference>
<dbReference type="Pfam" id="PF07992">
    <property type="entry name" value="Pyr_redox_2"/>
    <property type="match status" value="1"/>
</dbReference>
<dbReference type="AlphaFoldDB" id="A0A7G9S832"/>
<accession>A0A7G9S832</accession>
<name>A0A7G9S832_9MICO</name>
<organism evidence="3 4">
    <name type="scientific">Leucobacter denitrificans</name>
    <dbReference type="NCBI Taxonomy" id="683042"/>
    <lineage>
        <taxon>Bacteria</taxon>
        <taxon>Bacillati</taxon>
        <taxon>Actinomycetota</taxon>
        <taxon>Actinomycetes</taxon>
        <taxon>Micrococcales</taxon>
        <taxon>Microbacteriaceae</taxon>
        <taxon>Leucobacter</taxon>
    </lineage>
</organism>
<dbReference type="InterPro" id="IPR023753">
    <property type="entry name" value="FAD/NAD-binding_dom"/>
</dbReference>
<evidence type="ECO:0000259" key="2">
    <source>
        <dbReference type="Pfam" id="PF07992"/>
    </source>
</evidence>
<dbReference type="Gene3D" id="1.10.10.1100">
    <property type="entry name" value="BFD-like [2Fe-2S]-binding domain"/>
    <property type="match status" value="1"/>
</dbReference>
<evidence type="ECO:0000313" key="3">
    <source>
        <dbReference type="EMBL" id="QNN64007.1"/>
    </source>
</evidence>
<keyword evidence="4" id="KW-1185">Reference proteome</keyword>